<dbReference type="GO" id="GO:0005829">
    <property type="term" value="C:cytosol"/>
    <property type="evidence" value="ECO:0007669"/>
    <property type="project" value="TreeGrafter"/>
</dbReference>
<organism evidence="3">
    <name type="scientific">bioreactor metagenome</name>
    <dbReference type="NCBI Taxonomy" id="1076179"/>
    <lineage>
        <taxon>unclassified sequences</taxon>
        <taxon>metagenomes</taxon>
        <taxon>ecological metagenomes</taxon>
    </lineage>
</organism>
<gene>
    <name evidence="3" type="primary">folD_55</name>
    <name evidence="3" type="ORF">SDC9_182861</name>
</gene>
<reference evidence="3" key="1">
    <citation type="submission" date="2019-08" db="EMBL/GenBank/DDBJ databases">
        <authorList>
            <person name="Kucharzyk K."/>
            <person name="Murdoch R.W."/>
            <person name="Higgins S."/>
            <person name="Loffler F."/>
        </authorList>
    </citation>
    <scope>NUCLEOTIDE SEQUENCE</scope>
</reference>
<dbReference type="PANTHER" id="PTHR48099">
    <property type="entry name" value="C-1-TETRAHYDROFOLATE SYNTHASE, CYTOPLASMIC-RELATED"/>
    <property type="match status" value="1"/>
</dbReference>
<evidence type="ECO:0000256" key="1">
    <source>
        <dbReference type="ARBA" id="ARBA00012776"/>
    </source>
</evidence>
<dbReference type="Gene3D" id="3.40.50.720">
    <property type="entry name" value="NAD(P)-binding Rossmann-like Domain"/>
    <property type="match status" value="1"/>
</dbReference>
<dbReference type="GO" id="GO:0004488">
    <property type="term" value="F:methylenetetrahydrofolate dehydrogenase (NADP+) activity"/>
    <property type="evidence" value="ECO:0007669"/>
    <property type="project" value="InterPro"/>
</dbReference>
<comment type="caution">
    <text evidence="3">The sequence shown here is derived from an EMBL/GenBank/DDBJ whole genome shotgun (WGS) entry which is preliminary data.</text>
</comment>
<dbReference type="GO" id="GO:0004477">
    <property type="term" value="F:methenyltetrahydrofolate cyclohydrolase activity"/>
    <property type="evidence" value="ECO:0007669"/>
    <property type="project" value="UniProtKB-EC"/>
</dbReference>
<evidence type="ECO:0000259" key="2">
    <source>
        <dbReference type="Pfam" id="PF02882"/>
    </source>
</evidence>
<dbReference type="InterPro" id="IPR036291">
    <property type="entry name" value="NAD(P)-bd_dom_sf"/>
</dbReference>
<feature type="domain" description="Tetrahydrofolate dehydrogenase/cyclohydrolase NAD(P)-binding" evidence="2">
    <location>
        <begin position="1"/>
        <end position="73"/>
    </location>
</feature>
<dbReference type="EMBL" id="VSSQ01088895">
    <property type="protein sequence ID" value="MPN35363.1"/>
    <property type="molecule type" value="Genomic_DNA"/>
</dbReference>
<evidence type="ECO:0000313" key="3">
    <source>
        <dbReference type="EMBL" id="MPN35363.1"/>
    </source>
</evidence>
<dbReference type="PRINTS" id="PR00085">
    <property type="entry name" value="THFDHDRGNASE"/>
</dbReference>
<dbReference type="InterPro" id="IPR020631">
    <property type="entry name" value="THF_DH/CycHdrlase_NAD-bd_dom"/>
</dbReference>
<dbReference type="EC" id="3.5.4.9" evidence="1"/>
<dbReference type="GO" id="GO:0035999">
    <property type="term" value="P:tetrahydrofolate interconversion"/>
    <property type="evidence" value="ECO:0007669"/>
    <property type="project" value="TreeGrafter"/>
</dbReference>
<name>A0A645HI67_9ZZZZ</name>
<dbReference type="InterPro" id="IPR000672">
    <property type="entry name" value="THF_DH/CycHdrlase"/>
</dbReference>
<proteinExistence type="predicted"/>
<dbReference type="SUPFAM" id="SSF51735">
    <property type="entry name" value="NAD(P)-binding Rossmann-fold domains"/>
    <property type="match status" value="1"/>
</dbReference>
<dbReference type="AlphaFoldDB" id="A0A645HI67"/>
<protein>
    <recommendedName>
        <fullName evidence="1">methenyltetrahydrofolate cyclohydrolase</fullName>
        <ecNumber evidence="1">3.5.4.9</ecNumber>
    </recommendedName>
</protein>
<dbReference type="PANTHER" id="PTHR48099:SF5">
    <property type="entry name" value="C-1-TETRAHYDROFOLATE SYNTHASE, CYTOPLASMIC"/>
    <property type="match status" value="1"/>
</dbReference>
<dbReference type="Pfam" id="PF02882">
    <property type="entry name" value="THF_DHG_CYH_C"/>
    <property type="match status" value="1"/>
</dbReference>
<sequence>MVAAVGIPKFVTEDFIKEGSVIIDVGFSVVNGKMTGDVDYENVIHKAGFLTPVPGGVGSMTPIMLIKNTCEVLK</sequence>
<accession>A0A645HI67</accession>